<keyword evidence="2" id="KW-0472">Membrane</keyword>
<keyword evidence="5" id="KW-1185">Reference proteome</keyword>
<feature type="transmembrane region" description="Helical" evidence="2">
    <location>
        <begin position="39"/>
        <end position="58"/>
    </location>
</feature>
<dbReference type="RefSeq" id="WP_131335075.1">
    <property type="nucleotide sequence ID" value="NZ_SJJZ01000001.1"/>
</dbReference>
<dbReference type="SMART" id="SM00740">
    <property type="entry name" value="PASTA"/>
    <property type="match status" value="1"/>
</dbReference>
<keyword evidence="2" id="KW-0812">Transmembrane</keyword>
<protein>
    <submittedName>
        <fullName evidence="4">PASTA domain-containing protein</fullName>
    </submittedName>
</protein>
<dbReference type="CDD" id="cd06577">
    <property type="entry name" value="PASTA_pknB"/>
    <property type="match status" value="1"/>
</dbReference>
<name>A0A4R0HLB5_9ACTN</name>
<feature type="domain" description="PASTA" evidence="3">
    <location>
        <begin position="212"/>
        <end position="285"/>
    </location>
</feature>
<keyword evidence="2" id="KW-1133">Transmembrane helix</keyword>
<proteinExistence type="predicted"/>
<dbReference type="PROSITE" id="PS51178">
    <property type="entry name" value="PASTA"/>
    <property type="match status" value="1"/>
</dbReference>
<accession>A0A4R0HLB5</accession>
<evidence type="ECO:0000313" key="4">
    <source>
        <dbReference type="EMBL" id="TCC10664.1"/>
    </source>
</evidence>
<feature type="region of interest" description="Disordered" evidence="1">
    <location>
        <begin position="1"/>
        <end position="34"/>
    </location>
</feature>
<dbReference type="Pfam" id="PF03793">
    <property type="entry name" value="PASTA"/>
    <property type="match status" value="1"/>
</dbReference>
<dbReference type="Proteomes" id="UP000292346">
    <property type="component" value="Unassembled WGS sequence"/>
</dbReference>
<evidence type="ECO:0000256" key="2">
    <source>
        <dbReference type="SAM" id="Phobius"/>
    </source>
</evidence>
<dbReference type="InterPro" id="IPR005543">
    <property type="entry name" value="PASTA_dom"/>
</dbReference>
<reference evidence="4 5" key="1">
    <citation type="submission" date="2019-02" db="EMBL/GenBank/DDBJ databases">
        <title>Kribbella capetownensis sp. nov. and Kribbella speibonae sp. nov., isolated from soil.</title>
        <authorList>
            <person name="Curtis S.M."/>
            <person name="Norton I."/>
            <person name="Everest G.J."/>
            <person name="Meyers P.R."/>
        </authorList>
    </citation>
    <scope>NUCLEOTIDE SEQUENCE [LARGE SCALE GENOMIC DNA]</scope>
    <source>
        <strain evidence="4 5">KCTC 29219</strain>
    </source>
</reference>
<evidence type="ECO:0000259" key="3">
    <source>
        <dbReference type="PROSITE" id="PS51178"/>
    </source>
</evidence>
<dbReference type="OrthoDB" id="3820281at2"/>
<evidence type="ECO:0000313" key="5">
    <source>
        <dbReference type="Proteomes" id="UP000292346"/>
    </source>
</evidence>
<dbReference type="AlphaFoldDB" id="A0A4R0HLB5"/>
<sequence>MTDLTDLLARTADQTPVGPPPLDALRAGATRRRRRRTTALTATAVVAVAAVIGGTTLLTSHDPTTPVTSPTPTPAPLPPATRLVGFGHAAIAVPADWPTNKSMCGTPKQDTVLLDDPSAAQYCMMHRPVGVESVGLYYGRPRADFHADEAFEIDGVRAERQRTTCSTSNYPKANTTTCGSTVSIPSLKVWFQAESSTSAEQVDRMLGWIQIVPDRSGVPSYSSLAGAPINPVREAYAPLLAAAGLKMQYKRVKSPSYPSGTILGVSPAAGTMLPVGSTVTVTVAR</sequence>
<dbReference type="EMBL" id="SJJZ01000001">
    <property type="protein sequence ID" value="TCC10664.1"/>
    <property type="molecule type" value="Genomic_DNA"/>
</dbReference>
<dbReference type="Gene3D" id="3.30.10.20">
    <property type="match status" value="1"/>
</dbReference>
<comment type="caution">
    <text evidence="4">The sequence shown here is derived from an EMBL/GenBank/DDBJ whole genome shotgun (WGS) entry which is preliminary data.</text>
</comment>
<gene>
    <name evidence="4" type="ORF">E0H45_04945</name>
</gene>
<organism evidence="4 5">
    <name type="scientific">Kribbella soli</name>
    <dbReference type="NCBI Taxonomy" id="1124743"/>
    <lineage>
        <taxon>Bacteria</taxon>
        <taxon>Bacillati</taxon>
        <taxon>Actinomycetota</taxon>
        <taxon>Actinomycetes</taxon>
        <taxon>Propionibacteriales</taxon>
        <taxon>Kribbellaceae</taxon>
        <taxon>Kribbella</taxon>
    </lineage>
</organism>
<evidence type="ECO:0000256" key="1">
    <source>
        <dbReference type="SAM" id="MobiDB-lite"/>
    </source>
</evidence>